<keyword evidence="2" id="KW-0732">Signal</keyword>
<accession>A0A4R0NZR2</accession>
<sequence length="689" mass="76671">MKKKLVRHCLIILIIICSLSSNGYAQDPAAVKLVLRSSPWHLPEGTALSALSSQKTTGTFRVPSDSSSFTIKMHVNLKVDNSSKTILNIPGVLKVTAFQYDVRDRKGQNYPAYPMHDGSVPVLEAALRLYPPGEPKGARDMPVGIPFGILKNPEGGHEVVLHFSGVRWTLYVDNELLDNDFALGYPRWGKESTWEINSSLASKAEIFYPGIEPQRVALKKPRFSNEIQYWTPQGHNAWVGDVATFFYKGRYHIFYLFDRRGHGSKFGKGGHYFEHISTTDFKTWTEHDAATPIEEQWETIGTGTPFIFNNRLSLSYGLHTTRIYPKEQTLLPLQWDYYNKHGVTGSFRYDTIAGYPAGSTYSISEDGISNFRKTKILFHPCENPSVYTDPDGHLRMLANYGAKGTWGSESIDGGWRSINPNFPPGGDCTFFFRWGNYDYVIGGFTGFWSKPADAREDKFVNGVKEGLDFYNGMNVPAVTQIGDGRFLLAGWVPMVGWGGSLAIHEMIQYPNGRIGTKWMEEIMPSTQKERSLTKEIKETSSFVTGSSSFLLTFDVVPGTDLAGKLGILFLGAEGENHSCEVQIAPKAKKAQYGKGQTGNFSGPEKSLREGGSPTGARNYAIENLAGTDKPFTVRIIVKHDDKFGGSVLDTEIAGQRTMISFRPNLKVERLVLRKGNTGIKNVRIAALKN</sequence>
<protein>
    <recommendedName>
        <fullName evidence="5">Sucrose-6-phosphate hydrolase SacC, GH32 family</fullName>
    </recommendedName>
</protein>
<evidence type="ECO:0008006" key="5">
    <source>
        <dbReference type="Google" id="ProtNLM"/>
    </source>
</evidence>
<dbReference type="Proteomes" id="UP000291485">
    <property type="component" value="Unassembled WGS sequence"/>
</dbReference>
<evidence type="ECO:0000256" key="2">
    <source>
        <dbReference type="SAM" id="SignalP"/>
    </source>
</evidence>
<feature type="region of interest" description="Disordered" evidence="1">
    <location>
        <begin position="592"/>
        <end position="615"/>
    </location>
</feature>
<evidence type="ECO:0000313" key="4">
    <source>
        <dbReference type="Proteomes" id="UP000291485"/>
    </source>
</evidence>
<dbReference type="AlphaFoldDB" id="A0A4R0NZR2"/>
<feature type="chain" id="PRO_5020550854" description="Sucrose-6-phosphate hydrolase SacC, GH32 family" evidence="2">
    <location>
        <begin position="26"/>
        <end position="689"/>
    </location>
</feature>
<evidence type="ECO:0000256" key="1">
    <source>
        <dbReference type="SAM" id="MobiDB-lite"/>
    </source>
</evidence>
<proteinExistence type="predicted"/>
<dbReference type="OrthoDB" id="9759709at2"/>
<dbReference type="InterPro" id="IPR023296">
    <property type="entry name" value="Glyco_hydro_beta-prop_sf"/>
</dbReference>
<reference evidence="3 4" key="1">
    <citation type="submission" date="2019-02" db="EMBL/GenBank/DDBJ databases">
        <title>Pedobacter sp. RP-3-11 sp. nov., isolated from Arctic soil.</title>
        <authorList>
            <person name="Dahal R.H."/>
        </authorList>
    </citation>
    <scope>NUCLEOTIDE SEQUENCE [LARGE SCALE GENOMIC DNA]</scope>
    <source>
        <strain evidence="3 4">RP-3-11</strain>
    </source>
</reference>
<dbReference type="SUPFAM" id="SSF75005">
    <property type="entry name" value="Arabinanase/levansucrase/invertase"/>
    <property type="match status" value="1"/>
</dbReference>
<name>A0A4R0NZR2_9SPHI</name>
<dbReference type="RefSeq" id="WP_131560584.1">
    <property type="nucleotide sequence ID" value="NZ_SJSN01000012.1"/>
</dbReference>
<dbReference type="EMBL" id="SJSN01000012">
    <property type="protein sequence ID" value="TCD05929.1"/>
    <property type="molecule type" value="Genomic_DNA"/>
</dbReference>
<organism evidence="3 4">
    <name type="scientific">Pedobacter frigidisoli</name>
    <dbReference type="NCBI Taxonomy" id="2530455"/>
    <lineage>
        <taxon>Bacteria</taxon>
        <taxon>Pseudomonadati</taxon>
        <taxon>Bacteroidota</taxon>
        <taxon>Sphingobacteriia</taxon>
        <taxon>Sphingobacteriales</taxon>
        <taxon>Sphingobacteriaceae</taxon>
        <taxon>Pedobacter</taxon>
    </lineage>
</organism>
<gene>
    <name evidence="3" type="ORF">EZ449_15850</name>
</gene>
<keyword evidence="4" id="KW-1185">Reference proteome</keyword>
<evidence type="ECO:0000313" key="3">
    <source>
        <dbReference type="EMBL" id="TCD05929.1"/>
    </source>
</evidence>
<comment type="caution">
    <text evidence="3">The sequence shown here is derived from an EMBL/GenBank/DDBJ whole genome shotgun (WGS) entry which is preliminary data.</text>
</comment>
<feature type="signal peptide" evidence="2">
    <location>
        <begin position="1"/>
        <end position="25"/>
    </location>
</feature>
<dbReference type="Gene3D" id="2.115.10.20">
    <property type="entry name" value="Glycosyl hydrolase domain, family 43"/>
    <property type="match status" value="1"/>
</dbReference>